<dbReference type="PANTHER" id="PTHR24322">
    <property type="entry name" value="PKSB"/>
    <property type="match status" value="1"/>
</dbReference>
<comment type="similarity">
    <text evidence="2">Belongs to the short-chain dehydrogenases/reductases (SDR) family.</text>
</comment>
<name>A0AAD4N5N2_9BILA</name>
<keyword evidence="8" id="KW-0472">Membrane</keyword>
<evidence type="ECO:0000256" key="11">
    <source>
        <dbReference type="ARBA" id="ARBA00082544"/>
    </source>
</evidence>
<comment type="caution">
    <text evidence="13">The sequence shown here is derived from an EMBL/GenBank/DDBJ whole genome shotgun (WGS) entry which is preliminary data.</text>
</comment>
<reference evidence="13" key="1">
    <citation type="submission" date="2022-01" db="EMBL/GenBank/DDBJ databases">
        <title>Genome Sequence Resource for Two Populations of Ditylenchus destructor, the Migratory Endoparasitic Phytonematode.</title>
        <authorList>
            <person name="Zhang H."/>
            <person name="Lin R."/>
            <person name="Xie B."/>
        </authorList>
    </citation>
    <scope>NUCLEOTIDE SEQUENCE</scope>
    <source>
        <strain evidence="13">BazhouSP</strain>
    </source>
</reference>
<feature type="domain" description="Ketoreductase" evidence="12">
    <location>
        <begin position="41"/>
        <end position="223"/>
    </location>
</feature>
<evidence type="ECO:0000256" key="9">
    <source>
        <dbReference type="ARBA" id="ARBA00059620"/>
    </source>
</evidence>
<dbReference type="GO" id="GO:0016020">
    <property type="term" value="C:membrane"/>
    <property type="evidence" value="ECO:0007669"/>
    <property type="project" value="UniProtKB-SubCell"/>
</dbReference>
<dbReference type="AlphaFoldDB" id="A0AAD4N5N2"/>
<keyword evidence="5" id="KW-1133">Transmembrane helix</keyword>
<sequence length="302" mass="33829">MINVLAEFVLNVCFIFRSFFTALCRHILPEACFHKKSLEGKVVLITGAGSGIGRQLAKCFANDGANLLLWDIVESTNIETAEICRKLGTKVFTQTVDVGNHEAIHRAVNDIEEDTDKAFGPDDVEIVMINAGIISEASFLESSDSHTERVMYVNVFQSFWLVKAFLPRMLKRGRGHIAVTGSAASWFGMPGLVDYSASKAAVYGFMEALEHEVHFTSPNKDIHFTVICPCFVNTPMIRDFTLTQGLPLLSPEEVARKAVNAIRMNRRVVMMPKLITFVYALKGIVPWNIYKLALFKRRFPFS</sequence>
<keyword evidence="6" id="KW-0560">Oxidoreductase</keyword>
<evidence type="ECO:0000256" key="1">
    <source>
        <dbReference type="ARBA" id="ARBA00004141"/>
    </source>
</evidence>
<dbReference type="InterPro" id="IPR036291">
    <property type="entry name" value="NAD(P)-bd_dom_sf"/>
</dbReference>
<evidence type="ECO:0000256" key="3">
    <source>
        <dbReference type="ARBA" id="ARBA00022692"/>
    </source>
</evidence>
<accession>A0AAD4N5N2</accession>
<dbReference type="InterPro" id="IPR002347">
    <property type="entry name" value="SDR_fam"/>
</dbReference>
<dbReference type="PANTHER" id="PTHR24322:SF736">
    <property type="entry name" value="RETINOL DEHYDROGENASE 10"/>
    <property type="match status" value="1"/>
</dbReference>
<dbReference type="PRINTS" id="PR00081">
    <property type="entry name" value="GDHRDH"/>
</dbReference>
<dbReference type="Gene3D" id="3.40.50.720">
    <property type="entry name" value="NAD(P)-binding Rossmann-like Domain"/>
    <property type="match status" value="1"/>
</dbReference>
<dbReference type="FunFam" id="3.40.50.720:FF:000131">
    <property type="entry name" value="Short-chain dehydrogenase/reductase 3"/>
    <property type="match status" value="1"/>
</dbReference>
<evidence type="ECO:0000256" key="5">
    <source>
        <dbReference type="ARBA" id="ARBA00022989"/>
    </source>
</evidence>
<keyword evidence="4" id="KW-0521">NADP</keyword>
<evidence type="ECO:0000256" key="8">
    <source>
        <dbReference type="ARBA" id="ARBA00023136"/>
    </source>
</evidence>
<evidence type="ECO:0000313" key="14">
    <source>
        <dbReference type="Proteomes" id="UP001201812"/>
    </source>
</evidence>
<dbReference type="EMBL" id="JAKKPZ010000011">
    <property type="protein sequence ID" value="KAI1715683.1"/>
    <property type="molecule type" value="Genomic_DNA"/>
</dbReference>
<dbReference type="InterPro" id="IPR057326">
    <property type="entry name" value="KR_dom"/>
</dbReference>
<evidence type="ECO:0000313" key="13">
    <source>
        <dbReference type="EMBL" id="KAI1715683.1"/>
    </source>
</evidence>
<dbReference type="Proteomes" id="UP001201812">
    <property type="component" value="Unassembled WGS sequence"/>
</dbReference>
<dbReference type="Pfam" id="PF00106">
    <property type="entry name" value="adh_short"/>
    <property type="match status" value="1"/>
</dbReference>
<keyword evidence="14" id="KW-1185">Reference proteome</keyword>
<protein>
    <recommendedName>
        <fullName evidence="10">Short-chain dehydrogenase/reductase 3</fullName>
    </recommendedName>
    <alternativeName>
        <fullName evidence="11">Retinal short-chain dehydrogenase/reductase 1</fullName>
    </alternativeName>
</protein>
<organism evidence="13 14">
    <name type="scientific">Ditylenchus destructor</name>
    <dbReference type="NCBI Taxonomy" id="166010"/>
    <lineage>
        <taxon>Eukaryota</taxon>
        <taxon>Metazoa</taxon>
        <taxon>Ecdysozoa</taxon>
        <taxon>Nematoda</taxon>
        <taxon>Chromadorea</taxon>
        <taxon>Rhabditida</taxon>
        <taxon>Tylenchina</taxon>
        <taxon>Tylenchomorpha</taxon>
        <taxon>Sphaerularioidea</taxon>
        <taxon>Anguinidae</taxon>
        <taxon>Anguininae</taxon>
        <taxon>Ditylenchus</taxon>
    </lineage>
</organism>
<keyword evidence="3" id="KW-0812">Transmembrane</keyword>
<comment type="subcellular location">
    <subcellularLocation>
        <location evidence="1">Membrane</location>
        <topology evidence="1">Multi-pass membrane protein</topology>
    </subcellularLocation>
</comment>
<dbReference type="SUPFAM" id="SSF51735">
    <property type="entry name" value="NAD(P)-binding Rossmann-fold domains"/>
    <property type="match status" value="1"/>
</dbReference>
<evidence type="ECO:0000256" key="10">
    <source>
        <dbReference type="ARBA" id="ARBA00068717"/>
    </source>
</evidence>
<proteinExistence type="inferred from homology"/>
<keyword evidence="7" id="KW-0443">Lipid metabolism</keyword>
<gene>
    <name evidence="13" type="ORF">DdX_08007</name>
</gene>
<dbReference type="SMART" id="SM00822">
    <property type="entry name" value="PKS_KR"/>
    <property type="match status" value="1"/>
</dbReference>
<evidence type="ECO:0000256" key="4">
    <source>
        <dbReference type="ARBA" id="ARBA00022857"/>
    </source>
</evidence>
<evidence type="ECO:0000259" key="12">
    <source>
        <dbReference type="SMART" id="SM00822"/>
    </source>
</evidence>
<dbReference type="GO" id="GO:0052650">
    <property type="term" value="F:all-trans-retinol dehydrogenase (NADP+) activity"/>
    <property type="evidence" value="ECO:0007669"/>
    <property type="project" value="UniProtKB-ARBA"/>
</dbReference>
<evidence type="ECO:0000256" key="6">
    <source>
        <dbReference type="ARBA" id="ARBA00023002"/>
    </source>
</evidence>
<evidence type="ECO:0000256" key="2">
    <source>
        <dbReference type="ARBA" id="ARBA00006484"/>
    </source>
</evidence>
<comment type="function">
    <text evidence="9">Catalyzes the reduction of all-trans-retinal to all-trans-retinol in the presence of NADPH.</text>
</comment>
<evidence type="ECO:0000256" key="7">
    <source>
        <dbReference type="ARBA" id="ARBA00023098"/>
    </source>
</evidence>